<dbReference type="EMBL" id="JBHLVF010000023">
    <property type="protein sequence ID" value="MFC0392812.1"/>
    <property type="molecule type" value="Genomic_DNA"/>
</dbReference>
<dbReference type="Proteomes" id="UP001589818">
    <property type="component" value="Unassembled WGS sequence"/>
</dbReference>
<keyword evidence="2" id="KW-0378">Hydrolase</keyword>
<accession>A0ABV6JBB0</accession>
<organism evidence="2 3">
    <name type="scientific">Paenibacillus mendelii</name>
    <dbReference type="NCBI Taxonomy" id="206163"/>
    <lineage>
        <taxon>Bacteria</taxon>
        <taxon>Bacillati</taxon>
        <taxon>Bacillota</taxon>
        <taxon>Bacilli</taxon>
        <taxon>Bacillales</taxon>
        <taxon>Paenibacillaceae</taxon>
        <taxon>Paenibacillus</taxon>
    </lineage>
</organism>
<protein>
    <submittedName>
        <fullName evidence="2">Alpha/beta hydrolase</fullName>
    </submittedName>
</protein>
<dbReference type="Pfam" id="PF07224">
    <property type="entry name" value="Chlorophyllase"/>
    <property type="match status" value="1"/>
</dbReference>
<keyword evidence="1" id="KW-0472">Membrane</keyword>
<dbReference type="InterPro" id="IPR017395">
    <property type="entry name" value="Chlorophyllase-like"/>
</dbReference>
<feature type="transmembrane region" description="Helical" evidence="1">
    <location>
        <begin position="34"/>
        <end position="56"/>
    </location>
</feature>
<keyword evidence="1" id="KW-1133">Transmembrane helix</keyword>
<dbReference type="PANTHER" id="PTHR33428:SF14">
    <property type="entry name" value="CARBOXYLESTERASE TYPE B DOMAIN-CONTAINING PROTEIN"/>
    <property type="match status" value="1"/>
</dbReference>
<dbReference type="GO" id="GO:0016787">
    <property type="term" value="F:hydrolase activity"/>
    <property type="evidence" value="ECO:0007669"/>
    <property type="project" value="UniProtKB-KW"/>
</dbReference>
<feature type="transmembrane region" description="Helical" evidence="1">
    <location>
        <begin position="154"/>
        <end position="174"/>
    </location>
</feature>
<evidence type="ECO:0000313" key="3">
    <source>
        <dbReference type="Proteomes" id="UP001589818"/>
    </source>
</evidence>
<feature type="transmembrane region" description="Helical" evidence="1">
    <location>
        <begin position="124"/>
        <end position="147"/>
    </location>
</feature>
<proteinExistence type="predicted"/>
<dbReference type="PANTHER" id="PTHR33428">
    <property type="entry name" value="CHLOROPHYLLASE-2, CHLOROPLASTIC"/>
    <property type="match status" value="1"/>
</dbReference>
<evidence type="ECO:0000313" key="2">
    <source>
        <dbReference type="EMBL" id="MFC0392812.1"/>
    </source>
</evidence>
<sequence>MNINVRANVRSGLHRFWDWLVVRMQTMLDNDTPFWRHATIGVWTAYAAALIITALGMPTGLSIMFDTFTAALLGTLAMVIGAGAAAFLLSLIYVPVPRFFAGSLIYTGFVLYIILYYADMGWLVSVILAVIITLSGALLGLFIAVLLHPRWSMLTKVSGAVTAAVVMLAFFIIADTEQRGTAIPVSMTADYDQAADLPLELDNPALPGELGVRYFTYGSGEDQHRDEFAGSADLITPSADASAYITKWSWIRSLFWGFDEKELPVNGRVWMPEGKGPYPLVLIVHGNHLMEQFSDTGYAYLGELLASRGFIAVSVDENFLNYSVWGSIPNQDMKVRAWMLLKHLQQLAAFNEQGETPLFNRINLDQVAMIGHSRGGQAVAMAADKSRWFASDTSLDGLDDVHIQAVVAIAPTDKQVDKTSAHLKDTYYMTIQGAMDGDVNNFYGDRQYGRSSFQTNSERFKTTLYIGEANHSRFNTSWGTMDDSLPGGLLLNRKMMDASEQREAAKVYISAFLETALHGNHAYEELFRDYRKGSEWLPEATYFNRFESGSFTELARYDEDRDKTAVTANSNVEAAGVKWTEADALDRERRNKGTRGVILEWDAGKSGSYTITLSDAYRQRLSRNERDVLMFSMANLERDLWEEWDAVPQPDVEVELETVNGSRVTLPLTEFMAVLSPPRSQFTIAPWMERLIKDGKYKESSEPVFQTYRLPLERFEQAGFAIPADQLASITFHLQGGPGKIMLDDIGFSD</sequence>
<feature type="transmembrane region" description="Helical" evidence="1">
    <location>
        <begin position="68"/>
        <end position="92"/>
    </location>
</feature>
<gene>
    <name evidence="2" type="ORF">ACFFJ8_15685</name>
</gene>
<keyword evidence="1" id="KW-0812">Transmembrane</keyword>
<dbReference type="RefSeq" id="WP_204818764.1">
    <property type="nucleotide sequence ID" value="NZ_JANHOF010000005.1"/>
</dbReference>
<keyword evidence="3" id="KW-1185">Reference proteome</keyword>
<name>A0ABV6JBB0_9BACL</name>
<feature type="transmembrane region" description="Helical" evidence="1">
    <location>
        <begin position="99"/>
        <end position="118"/>
    </location>
</feature>
<dbReference type="InterPro" id="IPR029058">
    <property type="entry name" value="AB_hydrolase_fold"/>
</dbReference>
<dbReference type="SUPFAM" id="SSF53474">
    <property type="entry name" value="alpha/beta-Hydrolases"/>
    <property type="match status" value="1"/>
</dbReference>
<comment type="caution">
    <text evidence="2">The sequence shown here is derived from an EMBL/GenBank/DDBJ whole genome shotgun (WGS) entry which is preliminary data.</text>
</comment>
<reference evidence="2 3" key="1">
    <citation type="submission" date="2024-09" db="EMBL/GenBank/DDBJ databases">
        <authorList>
            <person name="Sun Q."/>
            <person name="Mori K."/>
        </authorList>
    </citation>
    <scope>NUCLEOTIDE SEQUENCE [LARGE SCALE GENOMIC DNA]</scope>
    <source>
        <strain evidence="2 3">CCM 4839</strain>
    </source>
</reference>
<evidence type="ECO:0000256" key="1">
    <source>
        <dbReference type="SAM" id="Phobius"/>
    </source>
</evidence>
<dbReference type="Gene3D" id="3.40.50.1820">
    <property type="entry name" value="alpha/beta hydrolase"/>
    <property type="match status" value="1"/>
</dbReference>